<dbReference type="RefSeq" id="WP_029637035.1">
    <property type="nucleotide sequence ID" value="NZ_JACJTA010000158.1"/>
</dbReference>
<sequence>MESLSITQIFGAGAFQNENNLVIQKSSLLKLTPKLNNTAESLLIAILITASRNFQGTVTDELNRTITNQSNQSIFFDNSEAFELIKMIEWKPFRITRNNIPYICHQIIIKSYAQN</sequence>
<gene>
    <name evidence="1" type="ORF">H6G81_34405</name>
</gene>
<dbReference type="Proteomes" id="UP000660380">
    <property type="component" value="Unassembled WGS sequence"/>
</dbReference>
<dbReference type="EMBL" id="JACJTA010000158">
    <property type="protein sequence ID" value="MBD2609448.1"/>
    <property type="molecule type" value="Genomic_DNA"/>
</dbReference>
<evidence type="ECO:0000313" key="2">
    <source>
        <dbReference type="Proteomes" id="UP000660380"/>
    </source>
</evidence>
<keyword evidence="2" id="KW-1185">Reference proteome</keyword>
<proteinExistence type="predicted"/>
<organism evidence="1 2">
    <name type="scientific">Scytonema hofmannii FACHB-248</name>
    <dbReference type="NCBI Taxonomy" id="1842502"/>
    <lineage>
        <taxon>Bacteria</taxon>
        <taxon>Bacillati</taxon>
        <taxon>Cyanobacteriota</taxon>
        <taxon>Cyanophyceae</taxon>
        <taxon>Nostocales</taxon>
        <taxon>Scytonemataceae</taxon>
        <taxon>Scytonema</taxon>
    </lineage>
</organism>
<reference evidence="1 2" key="1">
    <citation type="journal article" date="2020" name="ISME J.">
        <title>Comparative genomics reveals insights into cyanobacterial evolution and habitat adaptation.</title>
        <authorList>
            <person name="Chen M.Y."/>
            <person name="Teng W.K."/>
            <person name="Zhao L."/>
            <person name="Hu C.X."/>
            <person name="Zhou Y.K."/>
            <person name="Han B.P."/>
            <person name="Song L.R."/>
            <person name="Shu W.S."/>
        </authorList>
    </citation>
    <scope>NUCLEOTIDE SEQUENCE [LARGE SCALE GENOMIC DNA]</scope>
    <source>
        <strain evidence="1 2">FACHB-248</strain>
    </source>
</reference>
<name>A0ABR8H336_9CYAN</name>
<evidence type="ECO:0000313" key="1">
    <source>
        <dbReference type="EMBL" id="MBD2609448.1"/>
    </source>
</evidence>
<comment type="caution">
    <text evidence="1">The sequence shown here is derived from an EMBL/GenBank/DDBJ whole genome shotgun (WGS) entry which is preliminary data.</text>
</comment>
<accession>A0ABR8H336</accession>
<protein>
    <submittedName>
        <fullName evidence="1">Uncharacterized protein</fullName>
    </submittedName>
</protein>